<dbReference type="SUPFAM" id="SSF55729">
    <property type="entry name" value="Acyl-CoA N-acyltransferases (Nat)"/>
    <property type="match status" value="1"/>
</dbReference>
<comment type="caution">
    <text evidence="2">The sequence shown here is derived from an EMBL/GenBank/DDBJ whole genome shotgun (WGS) entry which is preliminary data.</text>
</comment>
<reference evidence="2" key="1">
    <citation type="submission" date="2020-07" db="EMBL/GenBank/DDBJ databases">
        <title>Draft Genome Sequence of a Deep-Sea Yeast, Naganishia (Cryptococcus) liquefaciens strain N6.</title>
        <authorList>
            <person name="Han Y.W."/>
            <person name="Kajitani R."/>
            <person name="Morimoto H."/>
            <person name="Parhat M."/>
            <person name="Tsubouchi H."/>
            <person name="Bakenova O."/>
            <person name="Ogata M."/>
            <person name="Argunhan B."/>
            <person name="Aoki R."/>
            <person name="Kajiwara S."/>
            <person name="Itoh T."/>
            <person name="Iwasaki H."/>
        </authorList>
    </citation>
    <scope>NUCLEOTIDE SEQUENCE</scope>
    <source>
        <strain evidence="2">N6</strain>
    </source>
</reference>
<dbReference type="Gene3D" id="3.40.630.30">
    <property type="match status" value="1"/>
</dbReference>
<protein>
    <recommendedName>
        <fullName evidence="1">N-acetyltransferase domain-containing protein</fullName>
    </recommendedName>
</protein>
<evidence type="ECO:0000259" key="1">
    <source>
        <dbReference type="PROSITE" id="PS51186"/>
    </source>
</evidence>
<dbReference type="Proteomes" id="UP000620104">
    <property type="component" value="Unassembled WGS sequence"/>
</dbReference>
<dbReference type="PANTHER" id="PTHR43233">
    <property type="entry name" value="FAMILY N-ACETYLTRANSFERASE, PUTATIVE (AFU_ORTHOLOGUE AFUA_6G03350)-RELATED"/>
    <property type="match status" value="1"/>
</dbReference>
<proteinExistence type="predicted"/>
<name>A0A8H3YCV3_9TREE</name>
<dbReference type="AlphaFoldDB" id="A0A8H3YCV3"/>
<organism evidence="2 3">
    <name type="scientific">Naganishia liquefaciens</name>
    <dbReference type="NCBI Taxonomy" id="104408"/>
    <lineage>
        <taxon>Eukaryota</taxon>
        <taxon>Fungi</taxon>
        <taxon>Dikarya</taxon>
        <taxon>Basidiomycota</taxon>
        <taxon>Agaricomycotina</taxon>
        <taxon>Tremellomycetes</taxon>
        <taxon>Filobasidiales</taxon>
        <taxon>Filobasidiaceae</taxon>
        <taxon>Naganishia</taxon>
    </lineage>
</organism>
<sequence length="167" mass="19361">MIAQDWTHPDDHEFTVSTRKDLLDLAAINDALDSDLVYWSTRLPEEVLRKMLDNSLSLGLYHTGPNGVRQQIGLARVVTDEVSFAYLTDFYCLKPFQGKGLGSWIMKILDDTFVTWPHLRRLMFITDPVHGKPFYEKHLHKCHELDLVSKGYCMMEKLYDGAPKIFR</sequence>
<dbReference type="PROSITE" id="PS51186">
    <property type="entry name" value="GNAT"/>
    <property type="match status" value="1"/>
</dbReference>
<dbReference type="EMBL" id="BLZA01000002">
    <property type="protein sequence ID" value="GHJ83637.1"/>
    <property type="molecule type" value="Genomic_DNA"/>
</dbReference>
<gene>
    <name evidence="2" type="ORF">NliqN6_0039</name>
</gene>
<dbReference type="GO" id="GO:0016747">
    <property type="term" value="F:acyltransferase activity, transferring groups other than amino-acyl groups"/>
    <property type="evidence" value="ECO:0007669"/>
    <property type="project" value="InterPro"/>
</dbReference>
<evidence type="ECO:0000313" key="2">
    <source>
        <dbReference type="EMBL" id="GHJ83637.1"/>
    </source>
</evidence>
<feature type="domain" description="N-acetyltransferase" evidence="1">
    <location>
        <begin position="12"/>
        <end position="167"/>
    </location>
</feature>
<dbReference type="InterPro" id="IPR000182">
    <property type="entry name" value="GNAT_dom"/>
</dbReference>
<accession>A0A8H3YCV3</accession>
<dbReference type="OrthoDB" id="10039976at2759"/>
<dbReference type="PANTHER" id="PTHR43233:SF1">
    <property type="entry name" value="FAMILY N-ACETYLTRANSFERASE, PUTATIVE (AFU_ORTHOLOGUE AFUA_6G03350)-RELATED"/>
    <property type="match status" value="1"/>
</dbReference>
<dbReference type="InterPro" id="IPR053144">
    <property type="entry name" value="Acetyltransferase_Butenolide"/>
</dbReference>
<keyword evidence="3" id="KW-1185">Reference proteome</keyword>
<evidence type="ECO:0000313" key="3">
    <source>
        <dbReference type="Proteomes" id="UP000620104"/>
    </source>
</evidence>
<dbReference type="Pfam" id="PF00583">
    <property type="entry name" value="Acetyltransf_1"/>
    <property type="match status" value="1"/>
</dbReference>
<dbReference type="InterPro" id="IPR016181">
    <property type="entry name" value="Acyl_CoA_acyltransferase"/>
</dbReference>